<dbReference type="GO" id="GO:0042393">
    <property type="term" value="F:histone binding"/>
    <property type="evidence" value="ECO:0007669"/>
    <property type="project" value="TreeGrafter"/>
</dbReference>
<reference evidence="11 12" key="1">
    <citation type="journal article" date="2018" name="Gigascience">
        <title>Genomes of trombidid mites reveal novel predicted allergens and laterally-transferred genes associated with secondary metabolism.</title>
        <authorList>
            <person name="Dong X."/>
            <person name="Chaisiri K."/>
            <person name="Xia D."/>
            <person name="Armstrong S.D."/>
            <person name="Fang Y."/>
            <person name="Donnelly M.J."/>
            <person name="Kadowaki T."/>
            <person name="McGarry J.W."/>
            <person name="Darby A.C."/>
            <person name="Makepeace B.L."/>
        </authorList>
    </citation>
    <scope>NUCLEOTIDE SEQUENCE [LARGE SCALE GENOMIC DNA]</scope>
    <source>
        <strain evidence="11">UoL-WK</strain>
    </source>
</reference>
<comment type="similarity">
    <text evidence="1">Belongs to the AAA ATPase family.</text>
</comment>
<dbReference type="EMBL" id="NCKU01000015">
    <property type="protein sequence ID" value="RWS17952.1"/>
    <property type="molecule type" value="Genomic_DNA"/>
</dbReference>
<name>A0A443RRR2_9ACAR</name>
<dbReference type="Gene3D" id="1.20.920.10">
    <property type="entry name" value="Bromodomain-like"/>
    <property type="match status" value="1"/>
</dbReference>
<dbReference type="GO" id="GO:0003682">
    <property type="term" value="F:chromatin binding"/>
    <property type="evidence" value="ECO:0007669"/>
    <property type="project" value="TreeGrafter"/>
</dbReference>
<dbReference type="InterPro" id="IPR001487">
    <property type="entry name" value="Bromodomain"/>
</dbReference>
<evidence type="ECO:0000256" key="9">
    <source>
        <dbReference type="SAM" id="MobiDB-lite"/>
    </source>
</evidence>
<dbReference type="OrthoDB" id="6506120at2759"/>
<dbReference type="Pfam" id="PF00439">
    <property type="entry name" value="Bromodomain"/>
    <property type="match status" value="1"/>
</dbReference>
<dbReference type="FunFam" id="1.10.8.60:FF:000016">
    <property type="entry name" value="ATPase family AAA domain-containing protein 2B"/>
    <property type="match status" value="1"/>
</dbReference>
<dbReference type="Pfam" id="PF00004">
    <property type="entry name" value="AAA"/>
    <property type="match status" value="1"/>
</dbReference>
<evidence type="ECO:0000256" key="4">
    <source>
        <dbReference type="ARBA" id="ARBA00023117"/>
    </source>
</evidence>
<dbReference type="PRINTS" id="PR00503">
    <property type="entry name" value="BROMODOMAIN"/>
</dbReference>
<dbReference type="CDD" id="cd05528">
    <property type="entry name" value="Bromo_AAA"/>
    <property type="match status" value="1"/>
</dbReference>
<dbReference type="InterPro" id="IPR045199">
    <property type="entry name" value="ATAD2-like"/>
</dbReference>
<dbReference type="PROSITE" id="PS00633">
    <property type="entry name" value="BROMODOMAIN_1"/>
    <property type="match status" value="1"/>
</dbReference>
<dbReference type="InterPro" id="IPR027417">
    <property type="entry name" value="P-loop_NTPase"/>
</dbReference>
<dbReference type="FunFam" id="3.40.50.300:FF:000061">
    <property type="entry name" value="ATPase family, AAA domain-containing 2"/>
    <property type="match status" value="1"/>
</dbReference>
<dbReference type="Gene3D" id="1.10.8.60">
    <property type="match status" value="1"/>
</dbReference>
<dbReference type="SUPFAM" id="SSF47370">
    <property type="entry name" value="Bromodomain"/>
    <property type="match status" value="1"/>
</dbReference>
<comment type="caution">
    <text evidence="11">The sequence shown here is derived from an EMBL/GenBank/DDBJ whole genome shotgun (WGS) entry which is preliminary data.</text>
</comment>
<dbReference type="InterPro" id="IPR018359">
    <property type="entry name" value="Bromodomain_CS"/>
</dbReference>
<dbReference type="STRING" id="1965070.A0A443RRR2"/>
<organism evidence="11 12">
    <name type="scientific">Dinothrombium tinctorium</name>
    <dbReference type="NCBI Taxonomy" id="1965070"/>
    <lineage>
        <taxon>Eukaryota</taxon>
        <taxon>Metazoa</taxon>
        <taxon>Ecdysozoa</taxon>
        <taxon>Arthropoda</taxon>
        <taxon>Chelicerata</taxon>
        <taxon>Arachnida</taxon>
        <taxon>Acari</taxon>
        <taxon>Acariformes</taxon>
        <taxon>Trombidiformes</taxon>
        <taxon>Prostigmata</taxon>
        <taxon>Anystina</taxon>
        <taxon>Parasitengona</taxon>
        <taxon>Trombidioidea</taxon>
        <taxon>Trombidiidae</taxon>
        <taxon>Dinothrombium</taxon>
    </lineage>
</organism>
<dbReference type="SMART" id="SM00382">
    <property type="entry name" value="AAA"/>
    <property type="match status" value="1"/>
</dbReference>
<dbReference type="InterPro" id="IPR036427">
    <property type="entry name" value="Bromodomain-like_sf"/>
</dbReference>
<evidence type="ECO:0000256" key="7">
    <source>
        <dbReference type="ARBA" id="ARBA00075625"/>
    </source>
</evidence>
<feature type="compositionally biased region" description="Basic residues" evidence="9">
    <location>
        <begin position="294"/>
        <end position="320"/>
    </location>
</feature>
<dbReference type="SMART" id="SM00297">
    <property type="entry name" value="BROMO"/>
    <property type="match status" value="1"/>
</dbReference>
<feature type="compositionally biased region" description="Basic and acidic residues" evidence="9">
    <location>
        <begin position="332"/>
        <end position="344"/>
    </location>
</feature>
<evidence type="ECO:0000256" key="1">
    <source>
        <dbReference type="ARBA" id="ARBA00006914"/>
    </source>
</evidence>
<evidence type="ECO:0000256" key="2">
    <source>
        <dbReference type="ARBA" id="ARBA00022741"/>
    </source>
</evidence>
<dbReference type="InterPro" id="IPR003959">
    <property type="entry name" value="ATPase_AAA_core"/>
</dbReference>
<keyword evidence="12" id="KW-1185">Reference proteome</keyword>
<protein>
    <recommendedName>
        <fullName evidence="6">Tat-binding homolog 7</fullName>
    </recommendedName>
    <alternativeName>
        <fullName evidence="7">Lin-48 expression abnormal protein 1</fullName>
    </alternativeName>
</protein>
<proteinExistence type="inferred from homology"/>
<dbReference type="GO" id="GO:0006337">
    <property type="term" value="P:nucleosome disassembly"/>
    <property type="evidence" value="ECO:0007669"/>
    <property type="project" value="TreeGrafter"/>
</dbReference>
<dbReference type="GO" id="GO:0005634">
    <property type="term" value="C:nucleus"/>
    <property type="evidence" value="ECO:0007669"/>
    <property type="project" value="TreeGrafter"/>
</dbReference>
<dbReference type="InterPro" id="IPR041569">
    <property type="entry name" value="AAA_lid_3"/>
</dbReference>
<dbReference type="Pfam" id="PF17862">
    <property type="entry name" value="AAA_lid_3"/>
    <property type="match status" value="1"/>
</dbReference>
<keyword evidence="4 8" id="KW-0103">Bromodomain</keyword>
<keyword evidence="3" id="KW-0067">ATP-binding</keyword>
<dbReference type="GO" id="GO:0005524">
    <property type="term" value="F:ATP binding"/>
    <property type="evidence" value="ECO:0007669"/>
    <property type="project" value="UniProtKB-KW"/>
</dbReference>
<dbReference type="GO" id="GO:0006334">
    <property type="term" value="P:nucleosome assembly"/>
    <property type="evidence" value="ECO:0007669"/>
    <property type="project" value="TreeGrafter"/>
</dbReference>
<dbReference type="Gene3D" id="3.40.50.300">
    <property type="entry name" value="P-loop containing nucleotide triphosphate hydrolases"/>
    <property type="match status" value="1"/>
</dbReference>
<dbReference type="InterPro" id="IPR003593">
    <property type="entry name" value="AAA+_ATPase"/>
</dbReference>
<evidence type="ECO:0000256" key="3">
    <source>
        <dbReference type="ARBA" id="ARBA00022840"/>
    </source>
</evidence>
<evidence type="ECO:0000256" key="6">
    <source>
        <dbReference type="ARBA" id="ARBA00074192"/>
    </source>
</evidence>
<feature type="region of interest" description="Disordered" evidence="9">
    <location>
        <begin position="1"/>
        <end position="29"/>
    </location>
</feature>
<keyword evidence="2" id="KW-0547">Nucleotide-binding</keyword>
<feature type="domain" description="Bromo" evidence="10">
    <location>
        <begin position="946"/>
        <end position="1008"/>
    </location>
</feature>
<feature type="region of interest" description="Disordered" evidence="9">
    <location>
        <begin position="50"/>
        <end position="77"/>
    </location>
</feature>
<dbReference type="Proteomes" id="UP000285301">
    <property type="component" value="Unassembled WGS sequence"/>
</dbReference>
<evidence type="ECO:0000313" key="11">
    <source>
        <dbReference type="EMBL" id="RWS17952.1"/>
    </source>
</evidence>
<dbReference type="PANTHER" id="PTHR23069">
    <property type="entry name" value="AAA DOMAIN-CONTAINING"/>
    <property type="match status" value="1"/>
</dbReference>
<evidence type="ECO:0000259" key="10">
    <source>
        <dbReference type="PROSITE" id="PS50014"/>
    </source>
</evidence>
<gene>
    <name evidence="11" type="ORF">B4U79_10417</name>
</gene>
<feature type="compositionally biased region" description="Basic and acidic residues" evidence="9">
    <location>
        <begin position="1"/>
        <end position="11"/>
    </location>
</feature>
<dbReference type="PROSITE" id="PS50014">
    <property type="entry name" value="BROMODOMAIN_2"/>
    <property type="match status" value="1"/>
</dbReference>
<dbReference type="PANTHER" id="PTHR23069:SF0">
    <property type="entry name" value="TAT-BINDING HOMOLOG 7"/>
    <property type="match status" value="1"/>
</dbReference>
<feature type="compositionally biased region" description="Low complexity" evidence="9">
    <location>
        <begin position="241"/>
        <end position="255"/>
    </location>
</feature>
<dbReference type="InterPro" id="IPR003960">
    <property type="entry name" value="ATPase_AAA_CS"/>
</dbReference>
<dbReference type="PROSITE" id="PS00674">
    <property type="entry name" value="AAA"/>
    <property type="match status" value="1"/>
</dbReference>
<comment type="function">
    <text evidence="5">Thought to form a complex that enhances transcription from repetitive DNA sequences by modulating chromatin structure.</text>
</comment>
<accession>A0A443RRR2</accession>
<evidence type="ECO:0000313" key="12">
    <source>
        <dbReference type="Proteomes" id="UP000285301"/>
    </source>
</evidence>
<dbReference type="GO" id="GO:0045815">
    <property type="term" value="P:transcription initiation-coupled chromatin remodeling"/>
    <property type="evidence" value="ECO:0007669"/>
    <property type="project" value="TreeGrafter"/>
</dbReference>
<evidence type="ECO:0000256" key="5">
    <source>
        <dbReference type="ARBA" id="ARBA00057193"/>
    </source>
</evidence>
<sequence>MVKTRTSFEDKEFSDDENDESIALRRTRRRAKVAPNQAFFRHSTDKVNGCDSKTNTFADESTSGRSVISKHESDDSFDPSNIRVRRLRRKINRLTYRNLINDVVRNRTTKNVQPNVRRSGRQRKSLFNTMNESIIESGPYEELDNHCYFSTVSNLANNHQNLIDEKPKKKPGYHELKRLGLINKLPSDVESDMYSKIKTSRRKMIPNQDAGAVADTEETEEASGTECTPSKRRLRRKRLSEQNPTSETQSSSESSSESESEEIMENKAPTKYYLRPKRQLTQKIEEVTDTGPKLRPRHRHHHHRTFKSPIVRRSHRRRFAHNSSSESSSSSDEARFERRKSENMMRARSRCLPMNFESKDALTGILRERRTVGSSLADIDPMDIDKSVLFDRIGGLDEHIQSLKEMVLFPLLYPEVFAKYKIQPPRGVLFHGPPGTGKTLVARALANECSQGGTKVAFFMRKGADCLSKWVGESERQLRLLFDQAYLMRPSIVFFDEIDGIAPVRSTRQDQIHSSIVSTLLALMDGLDSRGEVIVIGATNRIEAIDPALRRPGRFDREFYFPLPSLDSRKKILEIHTKEWSPPLSPSIINTLAVLTANYCGADLKALCAEAALIALKRRYPQIYKSRAKLLLNTDEINISINDFITATKKIVPSIQRSTNSCSRPLSIVVKPLLHRLQKKAIEIISEIFPASRKNHDANIPFVDLDLPNDDTKLDNISIQPLQWVGNFRPMLLIHGQKGMGHSSHLAPSILHHFENISHLKLDLPSLYAVSTRSPEESLANLFLEAYKRIPSTIYMPRINQWWGTLSETLRTTLSTIIDDMESNIPILILATSDCHFDELSEDLKELFCENRSSKRLLEMSSPSRKERELFFAPLFEDHIYKKPSLPSKSIVLEELPLAPPPEPRKLTEKETERLIKQEEATLRELRLFLRDVLAKLLRDRRFAIFVKPVDTEEVPDYLEVIKNPMNLELMMAKIDTHQYQLASQFLADIDLICYNALEYNPDRDSSDKMIRHRACALRDSAYALIDEMHSDFETQCEAIKERRDKRGETPSKFAPSNYKVVPLANATNDVQQSCNNADEDTEIESSNETGCETIDGKKRTSNKLNKTKKKLRTEDVLNDIVNSSESVVINGRKLCPEVTQKAQSNETSNAVVGHSEKDQNEKADEIKELIIDRNKVKRLMERVVETTNGCNVDELEELYSTIYRLISELRNEWNRSCLEKKISAEVDKFERLHKRHRF</sequence>
<feature type="compositionally biased region" description="Polar residues" evidence="9">
    <location>
        <begin position="51"/>
        <end position="66"/>
    </location>
</feature>
<dbReference type="CDD" id="cd19517">
    <property type="entry name" value="RecA-like_Yta7-like"/>
    <property type="match status" value="1"/>
</dbReference>
<dbReference type="AlphaFoldDB" id="A0A443RRR2"/>
<dbReference type="SUPFAM" id="SSF52540">
    <property type="entry name" value="P-loop containing nucleoside triphosphate hydrolases"/>
    <property type="match status" value="2"/>
</dbReference>
<feature type="region of interest" description="Disordered" evidence="9">
    <location>
        <begin position="205"/>
        <end position="344"/>
    </location>
</feature>
<dbReference type="GO" id="GO:0016887">
    <property type="term" value="F:ATP hydrolysis activity"/>
    <property type="evidence" value="ECO:0007669"/>
    <property type="project" value="InterPro"/>
</dbReference>
<evidence type="ECO:0000256" key="8">
    <source>
        <dbReference type="PROSITE-ProRule" id="PRU00035"/>
    </source>
</evidence>